<evidence type="ECO:0000313" key="3">
    <source>
        <dbReference type="Proteomes" id="UP001642405"/>
    </source>
</evidence>
<dbReference type="EMBL" id="CAWUHB010000012">
    <property type="protein sequence ID" value="CAK7216964.1"/>
    <property type="molecule type" value="Genomic_DNA"/>
</dbReference>
<dbReference type="Proteomes" id="UP001642405">
    <property type="component" value="Unassembled WGS sequence"/>
</dbReference>
<proteinExistence type="predicted"/>
<comment type="caution">
    <text evidence="2">The sequence shown here is derived from an EMBL/GenBank/DDBJ whole genome shotgun (WGS) entry which is preliminary data.</text>
</comment>
<keyword evidence="3" id="KW-1185">Reference proteome</keyword>
<gene>
    <name evidence="2" type="ORF">SCUCBS95973_002991</name>
</gene>
<organism evidence="2 3">
    <name type="scientific">Sporothrix curviconia</name>
    <dbReference type="NCBI Taxonomy" id="1260050"/>
    <lineage>
        <taxon>Eukaryota</taxon>
        <taxon>Fungi</taxon>
        <taxon>Dikarya</taxon>
        <taxon>Ascomycota</taxon>
        <taxon>Pezizomycotina</taxon>
        <taxon>Sordariomycetes</taxon>
        <taxon>Sordariomycetidae</taxon>
        <taxon>Ophiostomatales</taxon>
        <taxon>Ophiostomataceae</taxon>
        <taxon>Sporothrix</taxon>
    </lineage>
</organism>
<name>A0ABP0BBN1_9PEZI</name>
<protein>
    <recommendedName>
        <fullName evidence="4">Protein kinase domain-containing protein</fullName>
    </recommendedName>
</protein>
<evidence type="ECO:0000313" key="2">
    <source>
        <dbReference type="EMBL" id="CAK7216964.1"/>
    </source>
</evidence>
<dbReference type="Pfam" id="PF13095">
    <property type="entry name" value="FTA2"/>
    <property type="match status" value="1"/>
</dbReference>
<sequence length="289" mass="33065">MDDIDGPKLAAFDFQGPQNIEFLEYLGEGLHAHVVRVRIKGQEYALKLFRFLSNVDWYGPGDLGMNNSVDRITALAHYSEPFYAECRAFGRLHETGHTDLALPCYGYILLDEEHEKKLHDKFVLRFNGSDEQPGDDEDDFRARYPGARSGRPPPIRGILKALGSCIPLDDDEVPNLSVRDAKRLLRETVQMQQLGIIDLDLRREQLIDGKFCDLSTAVTVPHFLTTPELNPLLEERSCAAMEYETFLHSINDYWMYSDMILSSCSKYRQQTSNLLDNATAFPRSVWVKR</sequence>
<feature type="region of interest" description="Disordered" evidence="1">
    <location>
        <begin position="129"/>
        <end position="151"/>
    </location>
</feature>
<evidence type="ECO:0008006" key="4">
    <source>
        <dbReference type="Google" id="ProtNLM"/>
    </source>
</evidence>
<reference evidence="2 3" key="1">
    <citation type="submission" date="2024-01" db="EMBL/GenBank/DDBJ databases">
        <authorList>
            <person name="Allen C."/>
            <person name="Tagirdzhanova G."/>
        </authorList>
    </citation>
    <scope>NUCLEOTIDE SEQUENCE [LARGE SCALE GENOMIC DNA]</scope>
</reference>
<dbReference type="InterPro" id="IPR025213">
    <property type="entry name" value="Sim4_Fta2"/>
</dbReference>
<accession>A0ABP0BBN1</accession>
<evidence type="ECO:0000256" key="1">
    <source>
        <dbReference type="SAM" id="MobiDB-lite"/>
    </source>
</evidence>